<evidence type="ECO:0000313" key="2">
    <source>
        <dbReference type="EMBL" id="KAL0456758.1"/>
    </source>
</evidence>
<gene>
    <name evidence="2" type="ORF">Slati_1015000</name>
</gene>
<feature type="domain" description="Reverse transcriptase" evidence="1">
    <location>
        <begin position="1"/>
        <end position="185"/>
    </location>
</feature>
<evidence type="ECO:0000259" key="1">
    <source>
        <dbReference type="PROSITE" id="PS50878"/>
    </source>
</evidence>
<protein>
    <submittedName>
        <fullName evidence="2">Mitochondrial protein</fullName>
    </submittedName>
</protein>
<sequence>MALKLDVSKAYDKVEWSFLEQVLVKLGFPPPFIRLVMLCVSSVSYSFLLGGKQFGALIPERGLRQGDPLSPYLFLLCTESFSSLLVQAERVGRIQGVAVCWGAPAISHLLFADDTLIFCRASLECTQSIQDILEVYRLASGQEINFSKSSVAFSRNTVVDMCAAIVRDLTIRRENKMELYLGLPSRVVRSKRELFATIRDRVWTKIKGWNEKFLSQAGKKILIKAVIQAIPTYAMGCFRLPISLLKEIQSMVADFWWSNQGHNKIHWVSWQRLCDSKLLGGLGFRRLHLFNLAMLAKQLWRIWLHPERLLSRVLKARYFPWGDIFSASLGSRPSYTWRSVMAAHDLFIAGCRWRIGSRLQVRVWTDPWLPRLRSFKPITPVSASLPNLLVSDLIEPISVDWDVAKVQELFWPIDSEIILGIPLSRTGAQDLLTWHYSNNGRFSVRSTYHLACALEERPGCSSLGLTDSLWWRKAGCPLCGDEQEDTLHALTLCPFARLGLSLCSSFICVASSGVSGAATPSVPQVPSSWQPPPPDVIKVNFDGATFDQGKEMSVGVVARSANGHCVAWLSQRVAKPGVGNGGGMGHERGYLFGSTEGMEVVKHSANAVAHFFARSALHDAEGDHVMPAEALSLVSLDSLVI</sequence>
<organism evidence="2">
    <name type="scientific">Sesamum latifolium</name>
    <dbReference type="NCBI Taxonomy" id="2727402"/>
    <lineage>
        <taxon>Eukaryota</taxon>
        <taxon>Viridiplantae</taxon>
        <taxon>Streptophyta</taxon>
        <taxon>Embryophyta</taxon>
        <taxon>Tracheophyta</taxon>
        <taxon>Spermatophyta</taxon>
        <taxon>Magnoliopsida</taxon>
        <taxon>eudicotyledons</taxon>
        <taxon>Gunneridae</taxon>
        <taxon>Pentapetalae</taxon>
        <taxon>asterids</taxon>
        <taxon>lamiids</taxon>
        <taxon>Lamiales</taxon>
        <taxon>Pedaliaceae</taxon>
        <taxon>Sesamum</taxon>
    </lineage>
</organism>
<dbReference type="SUPFAM" id="SSF56672">
    <property type="entry name" value="DNA/RNA polymerases"/>
    <property type="match status" value="1"/>
</dbReference>
<dbReference type="PANTHER" id="PTHR33116:SF86">
    <property type="entry name" value="REVERSE TRANSCRIPTASE DOMAIN-CONTAINING PROTEIN"/>
    <property type="match status" value="1"/>
</dbReference>
<proteinExistence type="predicted"/>
<dbReference type="EMBL" id="JACGWN010000003">
    <property type="protein sequence ID" value="KAL0456758.1"/>
    <property type="molecule type" value="Genomic_DNA"/>
</dbReference>
<dbReference type="AlphaFoldDB" id="A0AAW2XT15"/>
<dbReference type="InterPro" id="IPR043502">
    <property type="entry name" value="DNA/RNA_pol_sf"/>
</dbReference>
<dbReference type="PROSITE" id="PS50878">
    <property type="entry name" value="RT_POL"/>
    <property type="match status" value="1"/>
</dbReference>
<name>A0AAW2XT15_9LAMI</name>
<comment type="caution">
    <text evidence="2">The sequence shown here is derived from an EMBL/GenBank/DDBJ whole genome shotgun (WGS) entry which is preliminary data.</text>
</comment>
<dbReference type="Pfam" id="PF00078">
    <property type="entry name" value="RVT_1"/>
    <property type="match status" value="1"/>
</dbReference>
<dbReference type="InterPro" id="IPR000477">
    <property type="entry name" value="RT_dom"/>
</dbReference>
<reference evidence="2" key="1">
    <citation type="submission" date="2020-06" db="EMBL/GenBank/DDBJ databases">
        <authorList>
            <person name="Li T."/>
            <person name="Hu X."/>
            <person name="Zhang T."/>
            <person name="Song X."/>
            <person name="Zhang H."/>
            <person name="Dai N."/>
            <person name="Sheng W."/>
            <person name="Hou X."/>
            <person name="Wei L."/>
        </authorList>
    </citation>
    <scope>NUCLEOTIDE SEQUENCE</scope>
    <source>
        <strain evidence="2">KEN1</strain>
        <tissue evidence="2">Leaf</tissue>
    </source>
</reference>
<dbReference type="PANTHER" id="PTHR33116">
    <property type="entry name" value="REVERSE TRANSCRIPTASE ZINC-BINDING DOMAIN-CONTAINING PROTEIN-RELATED-RELATED"/>
    <property type="match status" value="1"/>
</dbReference>
<accession>A0AAW2XT15</accession>
<dbReference type="CDD" id="cd01650">
    <property type="entry name" value="RT_nLTR_like"/>
    <property type="match status" value="1"/>
</dbReference>
<reference evidence="2" key="2">
    <citation type="journal article" date="2024" name="Plant">
        <title>Genomic evolution and insights into agronomic trait innovations of Sesamum species.</title>
        <authorList>
            <person name="Miao H."/>
            <person name="Wang L."/>
            <person name="Qu L."/>
            <person name="Liu H."/>
            <person name="Sun Y."/>
            <person name="Le M."/>
            <person name="Wang Q."/>
            <person name="Wei S."/>
            <person name="Zheng Y."/>
            <person name="Lin W."/>
            <person name="Duan Y."/>
            <person name="Cao H."/>
            <person name="Xiong S."/>
            <person name="Wang X."/>
            <person name="Wei L."/>
            <person name="Li C."/>
            <person name="Ma Q."/>
            <person name="Ju M."/>
            <person name="Zhao R."/>
            <person name="Li G."/>
            <person name="Mu C."/>
            <person name="Tian Q."/>
            <person name="Mei H."/>
            <person name="Zhang T."/>
            <person name="Gao T."/>
            <person name="Zhang H."/>
        </authorList>
    </citation>
    <scope>NUCLEOTIDE SEQUENCE</scope>
    <source>
        <strain evidence="2">KEN1</strain>
    </source>
</reference>